<dbReference type="Proteomes" id="UP001150941">
    <property type="component" value="Unassembled WGS sequence"/>
</dbReference>
<reference evidence="1" key="1">
    <citation type="submission" date="2022-11" db="EMBL/GenBank/DDBJ databases">
        <authorList>
            <person name="Petersen C."/>
        </authorList>
    </citation>
    <scope>NUCLEOTIDE SEQUENCE</scope>
    <source>
        <strain evidence="1">IBT 19713</strain>
    </source>
</reference>
<dbReference type="OrthoDB" id="5415741at2759"/>
<organism evidence="1 2">
    <name type="scientific">Penicillium chermesinum</name>
    <dbReference type="NCBI Taxonomy" id="63820"/>
    <lineage>
        <taxon>Eukaryota</taxon>
        <taxon>Fungi</taxon>
        <taxon>Dikarya</taxon>
        <taxon>Ascomycota</taxon>
        <taxon>Pezizomycotina</taxon>
        <taxon>Eurotiomycetes</taxon>
        <taxon>Eurotiomycetidae</taxon>
        <taxon>Eurotiales</taxon>
        <taxon>Aspergillaceae</taxon>
        <taxon>Penicillium</taxon>
    </lineage>
</organism>
<keyword evidence="2" id="KW-1185">Reference proteome</keyword>
<dbReference type="GeneID" id="83201431"/>
<dbReference type="RefSeq" id="XP_058333131.1">
    <property type="nucleotide sequence ID" value="XM_058474128.1"/>
</dbReference>
<protein>
    <submittedName>
        <fullName evidence="1">Transposable element Tc1 transposase</fullName>
    </submittedName>
</protein>
<dbReference type="AlphaFoldDB" id="A0A9W9P9D3"/>
<evidence type="ECO:0000313" key="2">
    <source>
        <dbReference type="Proteomes" id="UP001150941"/>
    </source>
</evidence>
<proteinExistence type="predicted"/>
<name>A0A9W9P9D3_9EURO</name>
<sequence>MFWGSIFGNEKGPCLFWEKEWGTITSARYIERIVPLIDGMVKMAREHLGDHLILMQDAAWDALPISYLDQQIDLMQERCQAVIDAQGGYTPY</sequence>
<gene>
    <name evidence="1" type="ORF">N7468_004831</name>
</gene>
<comment type="caution">
    <text evidence="1">The sequence shown here is derived from an EMBL/GenBank/DDBJ whole genome shotgun (WGS) entry which is preliminary data.</text>
</comment>
<dbReference type="EMBL" id="JAPQKS010000003">
    <property type="protein sequence ID" value="KAJ5240212.1"/>
    <property type="molecule type" value="Genomic_DNA"/>
</dbReference>
<evidence type="ECO:0000313" key="1">
    <source>
        <dbReference type="EMBL" id="KAJ5240212.1"/>
    </source>
</evidence>
<accession>A0A9W9P9D3</accession>
<reference evidence="1" key="2">
    <citation type="journal article" date="2023" name="IMA Fungus">
        <title>Comparative genomic study of the Penicillium genus elucidates a diverse pangenome and 15 lateral gene transfer events.</title>
        <authorList>
            <person name="Petersen C."/>
            <person name="Sorensen T."/>
            <person name="Nielsen M.R."/>
            <person name="Sondergaard T.E."/>
            <person name="Sorensen J.L."/>
            <person name="Fitzpatrick D.A."/>
            <person name="Frisvad J.C."/>
            <person name="Nielsen K.L."/>
        </authorList>
    </citation>
    <scope>NUCLEOTIDE SEQUENCE</scope>
    <source>
        <strain evidence="1">IBT 19713</strain>
    </source>
</reference>